<sequence length="450" mass="52727">NPQLEDFCRQYNASTLTELHPSFCNKDKISLIIQKQRLLTNPNGQDVDGLIFLLNIDPFIRSYVQDRYHDADGTMIFCAYKEQLQLLARLESFEVDMSYKRLRSNNMNEVLFATFLKDQNKIITLLRVFTTFDTADGYYLLFKRAFSLLEKITEKPILFHSIHNSGFHGVILDMDTKQYSGLGRYLSEIDPQHRDYVWQLQHFVVFCRVHFQRTILKAIGTRNKDSSPESLYSQMLGLLDCNTEKEFDETIECFLKYEDDSVVNWANQKKSAVIKAGLIKACSGIPSVFYDQLRHHTNAVEQSHQKSYASGKYLTLVEAVKNSAKLDRSDIDQYNGYLDFNLHHSYRTSTVEANYVRRMSLNSSNTYKLLRSTSSSRRGLRQTASTNLLNLEQRRQELEIQKLQTELDKQKAEIEKQREETREKALQNEERELDLLERRRRLQEFDLSSY</sequence>
<dbReference type="RefSeq" id="XP_020050912.1">
    <property type="nucleotide sequence ID" value="XM_020200334.1"/>
</dbReference>
<keyword evidence="1" id="KW-0175">Coiled coil</keyword>
<dbReference type="GeneID" id="30974148"/>
<name>A0A1L9WEG0_ASPA1</name>
<protein>
    <recommendedName>
        <fullName evidence="4">MULE transposase domain-containing protein</fullName>
    </recommendedName>
</protein>
<dbReference type="OrthoDB" id="4494726at2759"/>
<dbReference type="OMA" id="ACETHAD"/>
<evidence type="ECO:0008006" key="4">
    <source>
        <dbReference type="Google" id="ProtNLM"/>
    </source>
</evidence>
<reference evidence="3" key="1">
    <citation type="journal article" date="2017" name="Genome Biol.">
        <title>Comparative genomics reveals high biological diversity and specific adaptations in the industrially and medically important fungal genus Aspergillus.</title>
        <authorList>
            <person name="de Vries R.P."/>
            <person name="Riley R."/>
            <person name="Wiebenga A."/>
            <person name="Aguilar-Osorio G."/>
            <person name="Amillis S."/>
            <person name="Uchima C.A."/>
            <person name="Anderluh G."/>
            <person name="Asadollahi M."/>
            <person name="Askin M."/>
            <person name="Barry K."/>
            <person name="Battaglia E."/>
            <person name="Bayram O."/>
            <person name="Benocci T."/>
            <person name="Braus-Stromeyer S.A."/>
            <person name="Caldana C."/>
            <person name="Canovas D."/>
            <person name="Cerqueira G.C."/>
            <person name="Chen F."/>
            <person name="Chen W."/>
            <person name="Choi C."/>
            <person name="Clum A."/>
            <person name="Dos Santos R.A."/>
            <person name="Damasio A.R."/>
            <person name="Diallinas G."/>
            <person name="Emri T."/>
            <person name="Fekete E."/>
            <person name="Flipphi M."/>
            <person name="Freyberg S."/>
            <person name="Gallo A."/>
            <person name="Gournas C."/>
            <person name="Habgood R."/>
            <person name="Hainaut M."/>
            <person name="Harispe M.L."/>
            <person name="Henrissat B."/>
            <person name="Hilden K.S."/>
            <person name="Hope R."/>
            <person name="Hossain A."/>
            <person name="Karabika E."/>
            <person name="Karaffa L."/>
            <person name="Karanyi Z."/>
            <person name="Krasevec N."/>
            <person name="Kuo A."/>
            <person name="Kusch H."/>
            <person name="LaButti K."/>
            <person name="Lagendijk E.L."/>
            <person name="Lapidus A."/>
            <person name="Levasseur A."/>
            <person name="Lindquist E."/>
            <person name="Lipzen A."/>
            <person name="Logrieco A.F."/>
            <person name="MacCabe A."/>
            <person name="Maekelae M.R."/>
            <person name="Malavazi I."/>
            <person name="Melin P."/>
            <person name="Meyer V."/>
            <person name="Mielnichuk N."/>
            <person name="Miskei M."/>
            <person name="Molnar A.P."/>
            <person name="Mule G."/>
            <person name="Ngan C.Y."/>
            <person name="Orejas M."/>
            <person name="Orosz E."/>
            <person name="Ouedraogo J.P."/>
            <person name="Overkamp K.M."/>
            <person name="Park H.-S."/>
            <person name="Perrone G."/>
            <person name="Piumi F."/>
            <person name="Punt P.J."/>
            <person name="Ram A.F."/>
            <person name="Ramon A."/>
            <person name="Rauscher S."/>
            <person name="Record E."/>
            <person name="Riano-Pachon D.M."/>
            <person name="Robert V."/>
            <person name="Roehrig J."/>
            <person name="Ruller R."/>
            <person name="Salamov A."/>
            <person name="Salih N.S."/>
            <person name="Samson R.A."/>
            <person name="Sandor E."/>
            <person name="Sanguinetti M."/>
            <person name="Schuetze T."/>
            <person name="Sepcic K."/>
            <person name="Shelest E."/>
            <person name="Sherlock G."/>
            <person name="Sophianopoulou V."/>
            <person name="Squina F.M."/>
            <person name="Sun H."/>
            <person name="Susca A."/>
            <person name="Todd R.B."/>
            <person name="Tsang A."/>
            <person name="Unkles S.E."/>
            <person name="van de Wiele N."/>
            <person name="van Rossen-Uffink D."/>
            <person name="Oliveira J.V."/>
            <person name="Vesth T.C."/>
            <person name="Visser J."/>
            <person name="Yu J.-H."/>
            <person name="Zhou M."/>
            <person name="Andersen M.R."/>
            <person name="Archer D.B."/>
            <person name="Baker S.E."/>
            <person name="Benoit I."/>
            <person name="Brakhage A.A."/>
            <person name="Braus G.H."/>
            <person name="Fischer R."/>
            <person name="Frisvad J.C."/>
            <person name="Goldman G.H."/>
            <person name="Houbraken J."/>
            <person name="Oakley B."/>
            <person name="Pocsi I."/>
            <person name="Scazzocchio C."/>
            <person name="Seiboth B."/>
            <person name="vanKuyk P.A."/>
            <person name="Wortman J."/>
            <person name="Dyer P.S."/>
            <person name="Grigoriev I.V."/>
        </authorList>
    </citation>
    <scope>NUCLEOTIDE SEQUENCE [LARGE SCALE GENOMIC DNA]</scope>
    <source>
        <strain evidence="3">ATCC 16872 / CBS 172.66 / WB 5094</strain>
    </source>
</reference>
<dbReference type="Proteomes" id="UP000184546">
    <property type="component" value="Unassembled WGS sequence"/>
</dbReference>
<evidence type="ECO:0000313" key="3">
    <source>
        <dbReference type="Proteomes" id="UP000184546"/>
    </source>
</evidence>
<organism evidence="2 3">
    <name type="scientific">Aspergillus aculeatus (strain ATCC 16872 / CBS 172.66 / WB 5094)</name>
    <dbReference type="NCBI Taxonomy" id="690307"/>
    <lineage>
        <taxon>Eukaryota</taxon>
        <taxon>Fungi</taxon>
        <taxon>Dikarya</taxon>
        <taxon>Ascomycota</taxon>
        <taxon>Pezizomycotina</taxon>
        <taxon>Eurotiomycetes</taxon>
        <taxon>Eurotiomycetidae</taxon>
        <taxon>Eurotiales</taxon>
        <taxon>Aspergillaceae</taxon>
        <taxon>Aspergillus</taxon>
        <taxon>Aspergillus subgen. Circumdati</taxon>
    </lineage>
</organism>
<feature type="non-terminal residue" evidence="2">
    <location>
        <position position="1"/>
    </location>
</feature>
<evidence type="ECO:0000256" key="1">
    <source>
        <dbReference type="SAM" id="Coils"/>
    </source>
</evidence>
<keyword evidence="3" id="KW-1185">Reference proteome</keyword>
<feature type="coiled-coil region" evidence="1">
    <location>
        <begin position="381"/>
        <end position="446"/>
    </location>
</feature>
<accession>A0A1L9WEG0</accession>
<proteinExistence type="predicted"/>
<dbReference type="VEuPathDB" id="FungiDB:ASPACDRAFT_37780"/>
<dbReference type="EMBL" id="KV879083">
    <property type="protein sequence ID" value="OJJ94572.1"/>
    <property type="molecule type" value="Genomic_DNA"/>
</dbReference>
<evidence type="ECO:0000313" key="2">
    <source>
        <dbReference type="EMBL" id="OJJ94572.1"/>
    </source>
</evidence>
<dbReference type="AlphaFoldDB" id="A0A1L9WEG0"/>
<gene>
    <name evidence="2" type="ORF">ASPACDRAFT_37780</name>
</gene>